<evidence type="ECO:0000256" key="3">
    <source>
        <dbReference type="ARBA" id="ARBA00022525"/>
    </source>
</evidence>
<evidence type="ECO:0000256" key="1">
    <source>
        <dbReference type="ARBA" id="ARBA00001947"/>
    </source>
</evidence>
<organism evidence="13 14">
    <name type="scientific">Gonium pectorale</name>
    <name type="common">Green alga</name>
    <dbReference type="NCBI Taxonomy" id="33097"/>
    <lineage>
        <taxon>Eukaryota</taxon>
        <taxon>Viridiplantae</taxon>
        <taxon>Chlorophyta</taxon>
        <taxon>core chlorophytes</taxon>
        <taxon>Chlorophyceae</taxon>
        <taxon>CS clade</taxon>
        <taxon>Chlamydomonadales</taxon>
        <taxon>Volvocaceae</taxon>
        <taxon>Gonium</taxon>
    </lineage>
</organism>
<dbReference type="GO" id="GO:0005576">
    <property type="term" value="C:extracellular region"/>
    <property type="evidence" value="ECO:0007669"/>
    <property type="project" value="UniProtKB-SubCell"/>
</dbReference>
<keyword evidence="4" id="KW-0645">Protease</keyword>
<dbReference type="GO" id="GO:0006508">
    <property type="term" value="P:proteolysis"/>
    <property type="evidence" value="ECO:0007669"/>
    <property type="project" value="UniProtKB-KW"/>
</dbReference>
<keyword evidence="8" id="KW-0862">Zinc</keyword>
<sequence length="1629" mass="172165">MVNRQPVMRRRASALLLLCAVSAWQCSAAPAKAKSAFMSEVPLTIVMSTPAELASEGAAYVYGRQALTAVFSRPVIALGSDFNSRAAQQRAAFRLSCPMPGKLRWVTTTIARFDPNMDWPTDLECNLVWNTSLTSYDGLKLQLGSIPARRKLSSGNLYMSAGSITSDLAMNLTDNVWSAYQGAPDDKLPEMPPDGKLYLGFNNPVHLRTLAGALKLRASNDGTDSAEGPELPFKLSACYSDAPWVTTQAPAASLDVNATCAMVEPGAALQVDTCIKVASDPELKDGYGLSLTASAAIFTGAEIAYSFTAPSMIGGYGLAVLEPGDPLAAFPYITRSPPPLTYANLPEGYSRNMSLFVVDGTSESGLAKVMKIARNDVNYEDPWSFLGSPTASIKVPMELTTPGAGVGWTEVRLPLEDTSLQIVQACCDPYANAAYAAYASTKVLLRTDLAVSVFQSGPRLIAWVTDTSLRGGAGPVAGANVSFYFVPYKTWASPSGLQLPGTRYALVEVSPEWHPYDGKEDPMRFVMVFNGTAGTLHGEIPVPADARLQSYSLTLRLPPAGSAYELRPGGGLPAPPSATDYDAYSDWVYVAQESFLVAQPRPPTAELLVEAPSWSLKTGRVVVNVTAVSYIGASLEGQAVTLSWSAYPSGARLSLTTDASGAASATIDLGALPEQNRTYMSSSMGISVEWVEAPSWSLKTGRVVVNVTAVSYIGASLEGQAVTLSWSAYPSGARLSLTTDASGAASATIDLGALPEQNRTYMSSSMGISVEWVGPTRERITKYASVSLVDAPLLLSLTRSLATDIPGVTFAVSVDAKAADGEAHPGLPVTVTLRPNPNATAPSQPSCAAPITCTVASGAGLAGSASSPPCRLAIPCVGDYELRACADVPAALRVPGGPTSACIPGPLLLGRNATEWARDPLNGYDLPSIFLDKPDGYQMGDQPKLYLENPYANARLLVAWGNDFVFRHVLLPSVAAGSLAEVSIGPLGAECVGGCSLTALLDVPRAGPGDAPVLPPRDQLAVSAVFDPAAPHSHRLDASLAIESAPPLEVAVGVAAAGGGGVSVQDASREELVTIEPGATAQISVTVDSPPADSPLEVTVYAVDQAFLDLLPYELTDVQQAMVLQLYSSIEARDMQAYRVAPGAIRAVIDKLMYRLTQLDPWLPVDTDVGQGANPIFKTRPVDVADEDYLARYTSPITALPGYFSPDYYSNRPLAPSSRRSKPGDQNTGSEEDLGTDASGNDDDGSVRSASSFRVTPLFAVASPGKDGVTRVNFTAPQNLGSFVIRAYAASGRAARYGAGEAKLVVRRRLSLTASVPRFVRVGDSFEAGVLVTVGSAPATVTLTMKLVDPSSSPLSAVGSKSRMVSFKAGEGLQKEVRFSFKGVAVGRANLTFTAADSQAGGGRDGLSMELAVEPPQGDVWVATSFALAANGSAAAWQEGVELPDAVPGSGNLTLTAGVGNFPFLTTLYGGLLAAEEYSDEPYAPTAVLWSLLPPLLLNYGQATSVAQDQAITGAFADLQALTDAEYGLLWSDPRRWQNWYPQRTDTYLNIWALFLVGSQSAAMRPSPAAPLPTGLAPHRAEWNELETRRVPAWRRALGEQLLRDAVDWHVNAKMSYSDWHTLAWARCY</sequence>
<dbReference type="GO" id="GO:0008237">
    <property type="term" value="F:metallopeptidase activity"/>
    <property type="evidence" value="ECO:0007669"/>
    <property type="project" value="UniProtKB-KW"/>
</dbReference>
<evidence type="ECO:0000313" key="13">
    <source>
        <dbReference type="EMBL" id="KXZ56112.1"/>
    </source>
</evidence>
<dbReference type="GO" id="GO:0004866">
    <property type="term" value="F:endopeptidase inhibitor activity"/>
    <property type="evidence" value="ECO:0007669"/>
    <property type="project" value="InterPro"/>
</dbReference>
<accession>A0A150H2C2</accession>
<gene>
    <name evidence="13" type="ORF">GPECTOR_2g994</name>
</gene>
<dbReference type="PANTHER" id="PTHR13062:SF12">
    <property type="entry name" value="ALPHA-2-MACROGLOBULIN DOMAIN-CONTAINING PROTEIN"/>
    <property type="match status" value="1"/>
</dbReference>
<comment type="cofactor">
    <cofactor evidence="1">
        <name>Zn(2+)</name>
        <dbReference type="ChEBI" id="CHEBI:29105"/>
    </cofactor>
</comment>
<proteinExistence type="predicted"/>
<keyword evidence="6 11" id="KW-0732">Signal</keyword>
<evidence type="ECO:0000313" key="14">
    <source>
        <dbReference type="Proteomes" id="UP000075714"/>
    </source>
</evidence>
<evidence type="ECO:0000256" key="11">
    <source>
        <dbReference type="SAM" id="SignalP"/>
    </source>
</evidence>
<dbReference type="Pfam" id="PF00207">
    <property type="entry name" value="A2M"/>
    <property type="match status" value="1"/>
</dbReference>
<keyword evidence="5" id="KW-0479">Metal-binding</keyword>
<keyword evidence="14" id="KW-1185">Reference proteome</keyword>
<comment type="subcellular location">
    <subcellularLocation>
        <location evidence="2">Secreted</location>
    </subcellularLocation>
</comment>
<feature type="chain" id="PRO_5007562339" description="Alpha-2-macroglobulin domain-containing protein" evidence="11">
    <location>
        <begin position="29"/>
        <end position="1629"/>
    </location>
</feature>
<feature type="compositionally biased region" description="Acidic residues" evidence="10">
    <location>
        <begin position="1230"/>
        <end position="1244"/>
    </location>
</feature>
<dbReference type="InterPro" id="IPR001599">
    <property type="entry name" value="Macroglobln_a2"/>
</dbReference>
<keyword evidence="3" id="KW-0964">Secreted</keyword>
<evidence type="ECO:0000259" key="12">
    <source>
        <dbReference type="SMART" id="SM01360"/>
    </source>
</evidence>
<evidence type="ECO:0000256" key="9">
    <source>
        <dbReference type="ARBA" id="ARBA00023049"/>
    </source>
</evidence>
<comment type="caution">
    <text evidence="13">The sequence shown here is derived from an EMBL/GenBank/DDBJ whole genome shotgun (WGS) entry which is preliminary data.</text>
</comment>
<feature type="domain" description="Alpha-2-macroglobulin" evidence="12">
    <location>
        <begin position="1256"/>
        <end position="1345"/>
    </location>
</feature>
<feature type="signal peptide" evidence="11">
    <location>
        <begin position="1"/>
        <end position="28"/>
    </location>
</feature>
<dbReference type="SMART" id="SM01360">
    <property type="entry name" value="A2M"/>
    <property type="match status" value="1"/>
</dbReference>
<evidence type="ECO:0000256" key="10">
    <source>
        <dbReference type="SAM" id="MobiDB-lite"/>
    </source>
</evidence>
<reference evidence="14" key="1">
    <citation type="journal article" date="2016" name="Nat. Commun.">
        <title>The Gonium pectorale genome demonstrates co-option of cell cycle regulation during the evolution of multicellularity.</title>
        <authorList>
            <person name="Hanschen E.R."/>
            <person name="Marriage T.N."/>
            <person name="Ferris P.J."/>
            <person name="Hamaji T."/>
            <person name="Toyoda A."/>
            <person name="Fujiyama A."/>
            <person name="Neme R."/>
            <person name="Noguchi H."/>
            <person name="Minakuchi Y."/>
            <person name="Suzuki M."/>
            <person name="Kawai-Toyooka H."/>
            <person name="Smith D.R."/>
            <person name="Sparks H."/>
            <person name="Anderson J."/>
            <person name="Bakaric R."/>
            <person name="Luria V."/>
            <person name="Karger A."/>
            <person name="Kirschner M.W."/>
            <person name="Durand P.M."/>
            <person name="Michod R.E."/>
            <person name="Nozaki H."/>
            <person name="Olson B.J."/>
        </authorList>
    </citation>
    <scope>NUCLEOTIDE SEQUENCE [LARGE SCALE GENOMIC DNA]</scope>
    <source>
        <strain evidence="14">NIES-2863</strain>
    </source>
</reference>
<feature type="region of interest" description="Disordered" evidence="10">
    <location>
        <begin position="1211"/>
        <end position="1249"/>
    </location>
</feature>
<dbReference type="EMBL" id="LSYV01000003">
    <property type="protein sequence ID" value="KXZ56112.1"/>
    <property type="molecule type" value="Genomic_DNA"/>
</dbReference>
<keyword evidence="7" id="KW-0378">Hydrolase</keyword>
<keyword evidence="9" id="KW-0482">Metalloprotease</keyword>
<evidence type="ECO:0000256" key="8">
    <source>
        <dbReference type="ARBA" id="ARBA00022833"/>
    </source>
</evidence>
<dbReference type="PANTHER" id="PTHR13062">
    <property type="entry name" value="COLLAGENASE"/>
    <property type="match status" value="1"/>
</dbReference>
<dbReference type="GO" id="GO:0046872">
    <property type="term" value="F:metal ion binding"/>
    <property type="evidence" value="ECO:0007669"/>
    <property type="project" value="UniProtKB-KW"/>
</dbReference>
<protein>
    <recommendedName>
        <fullName evidence="12">Alpha-2-macroglobulin domain-containing protein</fullName>
    </recommendedName>
</protein>
<name>A0A150H2C2_GONPE</name>
<dbReference type="OrthoDB" id="543368at2759"/>
<evidence type="ECO:0000256" key="7">
    <source>
        <dbReference type="ARBA" id="ARBA00022801"/>
    </source>
</evidence>
<evidence type="ECO:0000256" key="6">
    <source>
        <dbReference type="ARBA" id="ARBA00022729"/>
    </source>
</evidence>
<dbReference type="Proteomes" id="UP000075714">
    <property type="component" value="Unassembled WGS sequence"/>
</dbReference>
<evidence type="ECO:0000256" key="2">
    <source>
        <dbReference type="ARBA" id="ARBA00004613"/>
    </source>
</evidence>
<evidence type="ECO:0000256" key="4">
    <source>
        <dbReference type="ARBA" id="ARBA00022670"/>
    </source>
</evidence>
<evidence type="ECO:0000256" key="5">
    <source>
        <dbReference type="ARBA" id="ARBA00022723"/>
    </source>
</evidence>